<dbReference type="RefSeq" id="WP_345433409.1">
    <property type="nucleotide sequence ID" value="NZ_BAABHK010000007.1"/>
</dbReference>
<organism evidence="1 2">
    <name type="scientific">Actinoallomurus vinaceus</name>
    <dbReference type="NCBI Taxonomy" id="1080074"/>
    <lineage>
        <taxon>Bacteria</taxon>
        <taxon>Bacillati</taxon>
        <taxon>Actinomycetota</taxon>
        <taxon>Actinomycetes</taxon>
        <taxon>Streptosporangiales</taxon>
        <taxon>Thermomonosporaceae</taxon>
        <taxon>Actinoallomurus</taxon>
    </lineage>
</organism>
<accession>A0ABP8UEU2</accession>
<sequence>MLCVWNAYALQTLGEHLLDAIHPYDDGNLPSGAAARTLAFLGQVERWLFHARRIAIDSTYRIEDHVHLPADPPTWRVDEPSDRRLLAATATAARAIHARGLVALVRHADVPGIRSEDRDRLRRILGRAGDAIEYAARASLDGDPATMPTPPDVHLRYAIRTLYAFGQYLAMPHLLDGRDATRAVSLAARVVEKTDPWCLTDPDQRPILQSLPGAHAVLERMWAADSCRAATVRVQAQIAAALRLGAIVFAVDRAGERLGCFHRCPWPAVYEVRRPVTIGGIQLWPLQHFTYDVTGPRETDLFARRILVSVFTPAEDRPIGW</sequence>
<protein>
    <submittedName>
        <fullName evidence="1">Uncharacterized protein</fullName>
    </submittedName>
</protein>
<gene>
    <name evidence="1" type="ORF">GCM10023196_049930</name>
</gene>
<dbReference type="EMBL" id="BAABHK010000007">
    <property type="protein sequence ID" value="GAA4629383.1"/>
    <property type="molecule type" value="Genomic_DNA"/>
</dbReference>
<proteinExistence type="predicted"/>
<evidence type="ECO:0000313" key="1">
    <source>
        <dbReference type="EMBL" id="GAA4629383.1"/>
    </source>
</evidence>
<keyword evidence="2" id="KW-1185">Reference proteome</keyword>
<comment type="caution">
    <text evidence="1">The sequence shown here is derived from an EMBL/GenBank/DDBJ whole genome shotgun (WGS) entry which is preliminary data.</text>
</comment>
<reference evidence="2" key="1">
    <citation type="journal article" date="2019" name="Int. J. Syst. Evol. Microbiol.">
        <title>The Global Catalogue of Microorganisms (GCM) 10K type strain sequencing project: providing services to taxonomists for standard genome sequencing and annotation.</title>
        <authorList>
            <consortium name="The Broad Institute Genomics Platform"/>
            <consortium name="The Broad Institute Genome Sequencing Center for Infectious Disease"/>
            <person name="Wu L."/>
            <person name="Ma J."/>
        </authorList>
    </citation>
    <scope>NUCLEOTIDE SEQUENCE [LARGE SCALE GENOMIC DNA]</scope>
    <source>
        <strain evidence="2">JCM 17939</strain>
    </source>
</reference>
<dbReference type="Proteomes" id="UP001501442">
    <property type="component" value="Unassembled WGS sequence"/>
</dbReference>
<evidence type="ECO:0000313" key="2">
    <source>
        <dbReference type="Proteomes" id="UP001501442"/>
    </source>
</evidence>
<name>A0ABP8UEU2_9ACTN</name>